<gene>
    <name evidence="3" type="ORF">G443_003904</name>
</gene>
<feature type="domain" description="Xylose isomerase-like TIM barrel" evidence="2">
    <location>
        <begin position="33"/>
        <end position="300"/>
    </location>
</feature>
<dbReference type="PANTHER" id="PTHR12110:SF52">
    <property type="entry name" value="XYLOSE ISOMERASE"/>
    <property type="match status" value="1"/>
</dbReference>
<feature type="compositionally biased region" description="Basic and acidic residues" evidence="1">
    <location>
        <begin position="309"/>
        <end position="324"/>
    </location>
</feature>
<feature type="region of interest" description="Disordered" evidence="1">
    <location>
        <begin position="302"/>
        <end position="324"/>
    </location>
</feature>
<feature type="region of interest" description="Disordered" evidence="1">
    <location>
        <begin position="131"/>
        <end position="153"/>
    </location>
</feature>
<dbReference type="InterPro" id="IPR036237">
    <property type="entry name" value="Xyl_isomerase-like_sf"/>
</dbReference>
<reference evidence="3 4" key="1">
    <citation type="submission" date="2022-06" db="EMBL/GenBank/DDBJ databases">
        <title>Genomic Encyclopedia of Type Strains, Phase I: the one thousand microbial genomes (KMG-I) project.</title>
        <authorList>
            <person name="Kyrpides N."/>
        </authorList>
    </citation>
    <scope>NUCLEOTIDE SEQUENCE [LARGE SCALE GENOMIC DNA]</scope>
    <source>
        <strain evidence="3 4">DSM 43889</strain>
    </source>
</reference>
<dbReference type="GO" id="GO:0016853">
    <property type="term" value="F:isomerase activity"/>
    <property type="evidence" value="ECO:0007669"/>
    <property type="project" value="UniProtKB-KW"/>
</dbReference>
<dbReference type="Gene3D" id="3.20.20.150">
    <property type="entry name" value="Divalent-metal-dependent TIM barrel enzymes"/>
    <property type="match status" value="1"/>
</dbReference>
<evidence type="ECO:0000313" key="3">
    <source>
        <dbReference type="EMBL" id="MCP2333634.1"/>
    </source>
</evidence>
<dbReference type="EMBL" id="AUBJ02000001">
    <property type="protein sequence ID" value="MCP2333634.1"/>
    <property type="molecule type" value="Genomic_DNA"/>
</dbReference>
<dbReference type="Proteomes" id="UP000791080">
    <property type="component" value="Unassembled WGS sequence"/>
</dbReference>
<proteinExistence type="predicted"/>
<sequence length="324" mass="34564">MTGVEPPSAGGAAFALGYGTNGFANHRLGDALRVIADLGYEAVALTLDHQHLDPFAPDLGARVDRVAATLADLGLRVVVETGARYLLDPWRKHHPTLVSPDAAPRVDFLRRALRVAEGLGADCVSCWSGVAEPGTGEREPTDAEEPASRGAAAPGDLAWRRLRDNLRPVLAEAERRSTPLALEPEPGHRVWNLGQALDLRTALGEPEWLRLTLDVGHCVAVEADTAADCVRRAGTLLANVQLDDMLPGVHEHLEFGEGQLDLPATLAALVEVGYTGIAAVELPRHSHAAPDTARRALTALTAALPTSDGRSEQDRREFTDGRST</sequence>
<organism evidence="3 4">
    <name type="scientific">Actinoalloteichus caeruleus DSM 43889</name>
    <dbReference type="NCBI Taxonomy" id="1120930"/>
    <lineage>
        <taxon>Bacteria</taxon>
        <taxon>Bacillati</taxon>
        <taxon>Actinomycetota</taxon>
        <taxon>Actinomycetes</taxon>
        <taxon>Pseudonocardiales</taxon>
        <taxon>Pseudonocardiaceae</taxon>
        <taxon>Actinoalloteichus</taxon>
        <taxon>Actinoalloteichus cyanogriseus</taxon>
    </lineage>
</organism>
<keyword evidence="3" id="KW-0413">Isomerase</keyword>
<protein>
    <submittedName>
        <fullName evidence="3">Sugar phosphate isomerase/epimerase</fullName>
    </submittedName>
</protein>
<accession>A0ABT1JMZ9</accession>
<evidence type="ECO:0000313" key="4">
    <source>
        <dbReference type="Proteomes" id="UP000791080"/>
    </source>
</evidence>
<dbReference type="SUPFAM" id="SSF51658">
    <property type="entry name" value="Xylose isomerase-like"/>
    <property type="match status" value="1"/>
</dbReference>
<dbReference type="Pfam" id="PF01261">
    <property type="entry name" value="AP_endonuc_2"/>
    <property type="match status" value="1"/>
</dbReference>
<dbReference type="InterPro" id="IPR013022">
    <property type="entry name" value="Xyl_isomerase-like_TIM-brl"/>
</dbReference>
<dbReference type="PANTHER" id="PTHR12110">
    <property type="entry name" value="HYDROXYPYRUVATE ISOMERASE"/>
    <property type="match status" value="1"/>
</dbReference>
<evidence type="ECO:0000256" key="1">
    <source>
        <dbReference type="SAM" id="MobiDB-lite"/>
    </source>
</evidence>
<comment type="caution">
    <text evidence="3">The sequence shown here is derived from an EMBL/GenBank/DDBJ whole genome shotgun (WGS) entry which is preliminary data.</text>
</comment>
<dbReference type="InterPro" id="IPR050312">
    <property type="entry name" value="IolE/XylAMocC-like"/>
</dbReference>
<evidence type="ECO:0000259" key="2">
    <source>
        <dbReference type="Pfam" id="PF01261"/>
    </source>
</evidence>
<keyword evidence="4" id="KW-1185">Reference proteome</keyword>
<name>A0ABT1JMZ9_ACTCY</name>